<evidence type="ECO:0000313" key="2">
    <source>
        <dbReference type="Proteomes" id="UP000425960"/>
    </source>
</evidence>
<dbReference type="EMBL" id="AP021876">
    <property type="protein sequence ID" value="BBO84471.1"/>
    <property type="molecule type" value="Genomic_DNA"/>
</dbReference>
<evidence type="ECO:0000313" key="1">
    <source>
        <dbReference type="EMBL" id="BBO84471.1"/>
    </source>
</evidence>
<dbReference type="Proteomes" id="UP000425960">
    <property type="component" value="Chromosome"/>
</dbReference>
<dbReference type="Gene3D" id="2.60.120.260">
    <property type="entry name" value="Galactose-binding domain-like"/>
    <property type="match status" value="1"/>
</dbReference>
<dbReference type="KEGG" id="dov:DSCO28_50370"/>
<gene>
    <name evidence="1" type="ORF">DSCO28_50370</name>
</gene>
<protein>
    <recommendedName>
        <fullName evidence="3">F5/8 type C domain-containing protein</fullName>
    </recommendedName>
</protein>
<organism evidence="1 2">
    <name type="scientific">Desulfosarcina ovata subsp. sediminis</name>
    <dbReference type="NCBI Taxonomy" id="885957"/>
    <lineage>
        <taxon>Bacteria</taxon>
        <taxon>Pseudomonadati</taxon>
        <taxon>Thermodesulfobacteriota</taxon>
        <taxon>Desulfobacteria</taxon>
        <taxon>Desulfobacterales</taxon>
        <taxon>Desulfosarcinaceae</taxon>
        <taxon>Desulfosarcina</taxon>
    </lineage>
</organism>
<reference evidence="1 2" key="1">
    <citation type="submission" date="2019-11" db="EMBL/GenBank/DDBJ databases">
        <title>Comparative genomics of hydrocarbon-degrading Desulfosarcina strains.</title>
        <authorList>
            <person name="Watanabe M."/>
            <person name="Kojima H."/>
            <person name="Fukui M."/>
        </authorList>
    </citation>
    <scope>NUCLEOTIDE SEQUENCE [LARGE SCALE GENOMIC DNA]</scope>
    <source>
        <strain evidence="1 2">28bB2T</strain>
    </source>
</reference>
<dbReference type="AlphaFoldDB" id="A0A5K7ZWI2"/>
<dbReference type="RefSeq" id="WP_155324388.1">
    <property type="nucleotide sequence ID" value="NZ_AP021876.1"/>
</dbReference>
<proteinExistence type="predicted"/>
<accession>A0A5K7ZWI2</accession>
<evidence type="ECO:0008006" key="3">
    <source>
        <dbReference type="Google" id="ProtNLM"/>
    </source>
</evidence>
<name>A0A5K7ZWI2_9BACT</name>
<sequence length="245" mass="27626">MGQSFTIYPVNILERGTVSVSGTTDAAYPATRLHDRTTAFFWQATATEAKTFHVDQGTAGILPVDILAVGLNNFSGKAMQWQFSDDDAGWTDAVTDWTPTENAALVKTLSTSLSYRYWQLTLASTANPRCSEIFMGPGYTFDIQRAPGPSANNVSNVQWNRTVGGIERSTRFGRTRRSRSYTVFLDESGLARFDEAVAFLDEFSKPFFFRDHTGSYYWARLDADPYYDFDHKTHVHLTLNFLEML</sequence>